<evidence type="ECO:0000256" key="2">
    <source>
        <dbReference type="ARBA" id="ARBA00023125"/>
    </source>
</evidence>
<accession>A0ABW3Y5L6</accession>
<dbReference type="SUPFAM" id="SSF46785">
    <property type="entry name" value="Winged helix' DNA-binding domain"/>
    <property type="match status" value="1"/>
</dbReference>
<proteinExistence type="predicted"/>
<dbReference type="Gene3D" id="1.10.10.10">
    <property type="entry name" value="Winged helix-like DNA-binding domain superfamily/Winged helix DNA-binding domain"/>
    <property type="match status" value="1"/>
</dbReference>
<dbReference type="PROSITE" id="PS50949">
    <property type="entry name" value="HTH_GNTR"/>
    <property type="match status" value="1"/>
</dbReference>
<dbReference type="InterPro" id="IPR036388">
    <property type="entry name" value="WH-like_DNA-bd_sf"/>
</dbReference>
<dbReference type="InterPro" id="IPR008920">
    <property type="entry name" value="TF_FadR/GntR_C"/>
</dbReference>
<gene>
    <name evidence="5" type="ORF">ACFQ4H_01280</name>
</gene>
<feature type="domain" description="HTH gntR-type" evidence="4">
    <location>
        <begin position="9"/>
        <end position="79"/>
    </location>
</feature>
<dbReference type="RefSeq" id="WP_377565904.1">
    <property type="nucleotide sequence ID" value="NZ_JBHTMP010000001.1"/>
</dbReference>
<dbReference type="Pfam" id="PF00392">
    <property type="entry name" value="GntR"/>
    <property type="match status" value="1"/>
</dbReference>
<name>A0ABW3Y5L6_9ACTN</name>
<dbReference type="EMBL" id="JBHTMP010000001">
    <property type="protein sequence ID" value="MFD1319713.1"/>
    <property type="molecule type" value="Genomic_DNA"/>
</dbReference>
<dbReference type="Pfam" id="PF07729">
    <property type="entry name" value="FCD"/>
    <property type="match status" value="1"/>
</dbReference>
<dbReference type="PANTHER" id="PTHR43537:SF5">
    <property type="entry name" value="UXU OPERON TRANSCRIPTIONAL REGULATOR"/>
    <property type="match status" value="1"/>
</dbReference>
<keyword evidence="2" id="KW-0238">DNA-binding</keyword>
<protein>
    <submittedName>
        <fullName evidence="5">FadR/GntR family transcriptional regulator</fullName>
    </submittedName>
</protein>
<comment type="caution">
    <text evidence="5">The sequence shown here is derived from an EMBL/GenBank/DDBJ whole genome shotgun (WGS) entry which is preliminary data.</text>
</comment>
<keyword evidence="1" id="KW-0805">Transcription regulation</keyword>
<dbReference type="SMART" id="SM00895">
    <property type="entry name" value="FCD"/>
    <property type="match status" value="1"/>
</dbReference>
<keyword evidence="6" id="KW-1185">Reference proteome</keyword>
<evidence type="ECO:0000259" key="4">
    <source>
        <dbReference type="PROSITE" id="PS50949"/>
    </source>
</evidence>
<dbReference type="PRINTS" id="PR00035">
    <property type="entry name" value="HTHGNTR"/>
</dbReference>
<evidence type="ECO:0000313" key="6">
    <source>
        <dbReference type="Proteomes" id="UP001597260"/>
    </source>
</evidence>
<sequence length="239" mass="26676">MTEVEVPKVPAYKVLADALRKQILSGELRTGVRLPNESELSAQYGVGRSTVREALRVLSSQNLIETTRGVTGGSFVAVPEPEDISAHLEIGLALLTLVEEISVEQLLEVRQLLEVPAAGNAAQRRTNEQLEQLRSAALAPRGKSGDVAYPQNQEFHLILLRCSGNPLLEVVTAPVFRVLETRFGRDRGPASFWRRVDEDHQRLLTLVEAGDAVATMQAMREHLSHLRDAYLQMDRRRRR</sequence>
<keyword evidence="3" id="KW-0804">Transcription</keyword>
<dbReference type="InterPro" id="IPR036390">
    <property type="entry name" value="WH_DNA-bd_sf"/>
</dbReference>
<dbReference type="SMART" id="SM00345">
    <property type="entry name" value="HTH_GNTR"/>
    <property type="match status" value="1"/>
</dbReference>
<dbReference type="InterPro" id="IPR011711">
    <property type="entry name" value="GntR_C"/>
</dbReference>
<dbReference type="CDD" id="cd07377">
    <property type="entry name" value="WHTH_GntR"/>
    <property type="match status" value="1"/>
</dbReference>
<dbReference type="InterPro" id="IPR000524">
    <property type="entry name" value="Tscrpt_reg_HTH_GntR"/>
</dbReference>
<evidence type="ECO:0000256" key="3">
    <source>
        <dbReference type="ARBA" id="ARBA00023163"/>
    </source>
</evidence>
<organism evidence="5 6">
    <name type="scientific">Micromonospora sonneratiae</name>
    <dbReference type="NCBI Taxonomy" id="1184706"/>
    <lineage>
        <taxon>Bacteria</taxon>
        <taxon>Bacillati</taxon>
        <taxon>Actinomycetota</taxon>
        <taxon>Actinomycetes</taxon>
        <taxon>Micromonosporales</taxon>
        <taxon>Micromonosporaceae</taxon>
        <taxon>Micromonospora</taxon>
    </lineage>
</organism>
<evidence type="ECO:0000313" key="5">
    <source>
        <dbReference type="EMBL" id="MFD1319713.1"/>
    </source>
</evidence>
<dbReference type="Proteomes" id="UP001597260">
    <property type="component" value="Unassembled WGS sequence"/>
</dbReference>
<dbReference type="SUPFAM" id="SSF48008">
    <property type="entry name" value="GntR ligand-binding domain-like"/>
    <property type="match status" value="1"/>
</dbReference>
<dbReference type="PANTHER" id="PTHR43537">
    <property type="entry name" value="TRANSCRIPTIONAL REGULATOR, GNTR FAMILY"/>
    <property type="match status" value="1"/>
</dbReference>
<reference evidence="6" key="1">
    <citation type="journal article" date="2019" name="Int. J. Syst. Evol. Microbiol.">
        <title>The Global Catalogue of Microorganisms (GCM) 10K type strain sequencing project: providing services to taxonomists for standard genome sequencing and annotation.</title>
        <authorList>
            <consortium name="The Broad Institute Genomics Platform"/>
            <consortium name="The Broad Institute Genome Sequencing Center for Infectious Disease"/>
            <person name="Wu L."/>
            <person name="Ma J."/>
        </authorList>
    </citation>
    <scope>NUCLEOTIDE SEQUENCE [LARGE SCALE GENOMIC DNA]</scope>
    <source>
        <strain evidence="6">JCM 31037</strain>
    </source>
</reference>
<dbReference type="Gene3D" id="1.20.120.530">
    <property type="entry name" value="GntR ligand-binding domain-like"/>
    <property type="match status" value="1"/>
</dbReference>
<evidence type="ECO:0000256" key="1">
    <source>
        <dbReference type="ARBA" id="ARBA00023015"/>
    </source>
</evidence>